<evidence type="ECO:0000259" key="2">
    <source>
        <dbReference type="Pfam" id="PF03551"/>
    </source>
</evidence>
<keyword evidence="4" id="KW-1185">Reference proteome</keyword>
<dbReference type="Gene3D" id="1.10.10.10">
    <property type="entry name" value="Winged helix-like DNA-binding domain superfamily/Winged helix DNA-binding domain"/>
    <property type="match status" value="1"/>
</dbReference>
<protein>
    <recommendedName>
        <fullName evidence="2">Transcription regulator PadR N-terminal domain-containing protein</fullName>
    </recommendedName>
</protein>
<organism evidence="3 4">
    <name type="scientific">Acidipropionibacterium virtanenii</name>
    <dbReference type="NCBI Taxonomy" id="2057246"/>
    <lineage>
        <taxon>Bacteria</taxon>
        <taxon>Bacillati</taxon>
        <taxon>Actinomycetota</taxon>
        <taxon>Actinomycetes</taxon>
        <taxon>Propionibacteriales</taxon>
        <taxon>Propionibacteriaceae</taxon>
        <taxon>Acidipropionibacterium</taxon>
    </lineage>
</organism>
<feature type="domain" description="Transcription regulator PadR N-terminal" evidence="2">
    <location>
        <begin position="19"/>
        <end position="93"/>
    </location>
</feature>
<evidence type="ECO:0000313" key="4">
    <source>
        <dbReference type="Proteomes" id="UP000251995"/>
    </source>
</evidence>
<dbReference type="InterPro" id="IPR036390">
    <property type="entry name" value="WH_DNA-bd_sf"/>
</dbReference>
<dbReference type="Proteomes" id="UP000251995">
    <property type="component" value="Chromosome"/>
</dbReference>
<dbReference type="Pfam" id="PF03551">
    <property type="entry name" value="PadR"/>
    <property type="match status" value="1"/>
</dbReference>
<reference evidence="3 4" key="1">
    <citation type="submission" date="2017-12" db="EMBL/GenBank/DDBJ databases">
        <title>The whole genome sequence of the Acidipropionibacterium virtanenii sp. nov. type strain JS278.</title>
        <authorList>
            <person name="Laine P."/>
            <person name="Deptula P."/>
            <person name="Varmanen P."/>
            <person name="Auvinen P."/>
        </authorList>
    </citation>
    <scope>NUCLEOTIDE SEQUENCE [LARGE SCALE GENOMIC DNA]</scope>
    <source>
        <strain evidence="3 4">JS278</strain>
    </source>
</reference>
<sequence length="208" mass="23505">MRKPQEPDRRDRDLPALAVLALLSTGPRHPYDIHRLLIETGKVFVTGLPRSLYHAVGKLEKSRFIEPVGTEREAGRPERTVYALTSAGRDEVRRRVHVLLATPTADSDITYAALSFIAVLSRQEAMTVLRSRVEALTASAEHLEADLDSASDVEPLLLIESEFEMTRLKAERAWMSDLMRRLESGRLEWLDVFADQDVTKPGRTHPRP</sequence>
<dbReference type="RefSeq" id="WP_114044117.1">
    <property type="nucleotide sequence ID" value="NZ_CP025198.1"/>
</dbReference>
<proteinExistence type="predicted"/>
<dbReference type="KEGG" id="acij:JS278_00851"/>
<dbReference type="SUPFAM" id="SSF46785">
    <property type="entry name" value="Winged helix' DNA-binding domain"/>
    <property type="match status" value="1"/>
</dbReference>
<keyword evidence="1" id="KW-0175">Coiled coil</keyword>
<evidence type="ECO:0000313" key="3">
    <source>
        <dbReference type="EMBL" id="AXE38038.1"/>
    </source>
</evidence>
<dbReference type="PANTHER" id="PTHR43252">
    <property type="entry name" value="TRANSCRIPTIONAL REGULATOR YQJI"/>
    <property type="match status" value="1"/>
</dbReference>
<feature type="coiled-coil region" evidence="1">
    <location>
        <begin position="126"/>
        <end position="153"/>
    </location>
</feature>
<gene>
    <name evidence="3" type="ORF">JS278_00851</name>
</gene>
<name>A0A344URZ0_9ACTN</name>
<evidence type="ECO:0000256" key="1">
    <source>
        <dbReference type="SAM" id="Coils"/>
    </source>
</evidence>
<dbReference type="InterPro" id="IPR005149">
    <property type="entry name" value="Tscrpt_reg_PadR_N"/>
</dbReference>
<dbReference type="EMBL" id="CP025198">
    <property type="protein sequence ID" value="AXE38038.1"/>
    <property type="molecule type" value="Genomic_DNA"/>
</dbReference>
<dbReference type="PANTHER" id="PTHR43252:SF2">
    <property type="entry name" value="TRANSCRIPTION REGULATOR, PADR-LIKE FAMILY"/>
    <property type="match status" value="1"/>
</dbReference>
<dbReference type="AlphaFoldDB" id="A0A344URZ0"/>
<dbReference type="InterPro" id="IPR036388">
    <property type="entry name" value="WH-like_DNA-bd_sf"/>
</dbReference>
<dbReference type="OrthoDB" id="3186544at2"/>
<accession>A0A344URZ0</accession>